<comment type="caution">
    <text evidence="2">The sequence shown here is derived from an EMBL/GenBank/DDBJ whole genome shotgun (WGS) entry which is preliminary data.</text>
</comment>
<evidence type="ECO:0000313" key="3">
    <source>
        <dbReference type="Proteomes" id="UP001443563"/>
    </source>
</evidence>
<evidence type="ECO:0000313" key="2">
    <source>
        <dbReference type="EMBL" id="KAL0518169.1"/>
    </source>
</evidence>
<proteinExistence type="predicted"/>
<keyword evidence="3" id="KW-1185">Reference proteome</keyword>
<reference evidence="2 3" key="1">
    <citation type="submission" date="2024-02" db="EMBL/GenBank/DDBJ databases">
        <title>FIRST GENOME SEQUENCES OF Leishmania (Viannia) shawi, Leishmania (Viannia) lindenbergi AND Leishmania (Viannia) utingensis.</title>
        <authorList>
            <person name="Resadore F."/>
            <person name="Custodio M.G.F."/>
            <person name="Boite M.C."/>
            <person name="Cupolillo E."/>
            <person name="Ferreira G.E.M."/>
        </authorList>
    </citation>
    <scope>NUCLEOTIDE SEQUENCE</scope>
    <source>
        <strain evidence="1 3">MCEB/BR/1984/M8408</strain>
        <strain evidence="2">MHOM/BR/2013/18 LTA MLF</strain>
    </source>
</reference>
<accession>A0AAW3B9R5</accession>
<evidence type="ECO:0000313" key="1">
    <source>
        <dbReference type="EMBL" id="KAL0495216.1"/>
    </source>
</evidence>
<dbReference type="EMBL" id="JBAMZM010000036">
    <property type="protein sequence ID" value="KAL0495216.1"/>
    <property type="molecule type" value="Genomic_DNA"/>
</dbReference>
<sequence length="219" mass="23668">MAVDWLSLVSYCLTYFLRSSQVLYTFLFTNGHLVFFVTSHSRSYLHPHPSSLLTGRPAALHASLPSKSKRETDFGHWETASKATGTTAGVQVRDTTARRGCNGSAPAAGIVPLPVAHLPFKKVSTAALKRHQSHEDGHRSRSSCLVEREIVCPLGRGGLDGAATALLIPDGDFEAVAASALVVRVSPWGTDPDAAFVADPLQRSSHRRALRIPRVPPRL</sequence>
<protein>
    <submittedName>
        <fullName evidence="2">Uncharacterized protein</fullName>
    </submittedName>
</protein>
<dbReference type="EMBL" id="JBAMZJ010000036">
    <property type="protein sequence ID" value="KAL0518169.1"/>
    <property type="molecule type" value="Genomic_DNA"/>
</dbReference>
<dbReference type="Proteomes" id="UP001443563">
    <property type="component" value="Unassembled WGS sequence"/>
</dbReference>
<organism evidence="2 4">
    <name type="scientific">Leishmania shawi</name>
    <dbReference type="NCBI Taxonomy" id="5680"/>
    <lineage>
        <taxon>Eukaryota</taxon>
        <taxon>Discoba</taxon>
        <taxon>Euglenozoa</taxon>
        <taxon>Kinetoplastea</taxon>
        <taxon>Metakinetoplastina</taxon>
        <taxon>Trypanosomatida</taxon>
        <taxon>Trypanosomatidae</taxon>
        <taxon>Leishmaniinae</taxon>
        <taxon>Leishmania</taxon>
        <taxon>Leishmania guyanensis species complex</taxon>
    </lineage>
</organism>
<name>A0AAW3B9R5_9TRYP</name>
<evidence type="ECO:0000313" key="4">
    <source>
        <dbReference type="Proteomes" id="UP001500493"/>
    </source>
</evidence>
<gene>
    <name evidence="1" type="ORF">Q4I29_007218</name>
    <name evidence="2" type="ORF">Q4I32_007272</name>
</gene>
<dbReference type="Proteomes" id="UP001500493">
    <property type="component" value="Unassembled WGS sequence"/>
</dbReference>
<dbReference type="AlphaFoldDB" id="A0AAW3B9R5"/>